<evidence type="ECO:0000256" key="1">
    <source>
        <dbReference type="SAM" id="Phobius"/>
    </source>
</evidence>
<feature type="transmembrane region" description="Helical" evidence="1">
    <location>
        <begin position="15"/>
        <end position="40"/>
    </location>
</feature>
<name>A0A8H3CRE1_9AGAM</name>
<dbReference type="Proteomes" id="UP000663853">
    <property type="component" value="Unassembled WGS sequence"/>
</dbReference>
<dbReference type="PANTHER" id="PTHR40465">
    <property type="entry name" value="CHROMOSOME 1, WHOLE GENOME SHOTGUN SEQUENCE"/>
    <property type="match status" value="1"/>
</dbReference>
<keyword evidence="1" id="KW-0472">Membrane</keyword>
<proteinExistence type="predicted"/>
<feature type="transmembrane region" description="Helical" evidence="1">
    <location>
        <begin position="162"/>
        <end position="185"/>
    </location>
</feature>
<feature type="transmembrane region" description="Helical" evidence="1">
    <location>
        <begin position="52"/>
        <end position="73"/>
    </location>
</feature>
<feature type="domain" description="DUF6534" evidence="2">
    <location>
        <begin position="170"/>
        <end position="255"/>
    </location>
</feature>
<accession>A0A8H3CRE1</accession>
<dbReference type="Pfam" id="PF20152">
    <property type="entry name" value="DUF6534"/>
    <property type="match status" value="1"/>
</dbReference>
<feature type="transmembrane region" description="Helical" evidence="1">
    <location>
        <begin position="123"/>
        <end position="142"/>
    </location>
</feature>
<dbReference type="AlphaFoldDB" id="A0A8H3CRE1"/>
<dbReference type="PANTHER" id="PTHR40465:SF1">
    <property type="entry name" value="DUF6534 DOMAIN-CONTAINING PROTEIN"/>
    <property type="match status" value="1"/>
</dbReference>
<sequence>MSAANPPQEVINYAFGPFVTGVMLQQLFLGVFCVQVYDYWRMFPTDSPFNRSVVATLTFTTILQGVMDYINLYRNSVTHYGNFAKFDEQDWSLFWEIGVTAIIGTIAQVFFLERYYRATKNKFVYVVIGAIIATSLGFGIASSIEFQRIVNLSAVPTIPIPIVGWLTLTAILDVLISAVLIYSLLRVRTPFRRTEAIITKIIRVAMETSSLTASIAVINLVLYKTLPGEAYHLLPQLIMGKMYAMSVMVTLSSRKDLQEIMSLPPNSSYYELTCARVAATTVPNRVVTKTSVQHVNTGKSHPHDIKLGTRTIDIVRFTRTRNKTFIDDDESFEAK</sequence>
<evidence type="ECO:0000259" key="2">
    <source>
        <dbReference type="Pfam" id="PF20152"/>
    </source>
</evidence>
<dbReference type="InterPro" id="IPR045339">
    <property type="entry name" value="DUF6534"/>
</dbReference>
<evidence type="ECO:0000313" key="4">
    <source>
        <dbReference type="Proteomes" id="UP000663853"/>
    </source>
</evidence>
<gene>
    <name evidence="3" type="ORF">RDB_LOCUS102118</name>
</gene>
<organism evidence="3 4">
    <name type="scientific">Rhizoctonia solani</name>
    <dbReference type="NCBI Taxonomy" id="456999"/>
    <lineage>
        <taxon>Eukaryota</taxon>
        <taxon>Fungi</taxon>
        <taxon>Dikarya</taxon>
        <taxon>Basidiomycota</taxon>
        <taxon>Agaricomycotina</taxon>
        <taxon>Agaricomycetes</taxon>
        <taxon>Cantharellales</taxon>
        <taxon>Ceratobasidiaceae</taxon>
        <taxon>Rhizoctonia</taxon>
    </lineage>
</organism>
<protein>
    <recommendedName>
        <fullName evidence="2">DUF6534 domain-containing protein</fullName>
    </recommendedName>
</protein>
<reference evidence="3" key="1">
    <citation type="submission" date="2021-01" db="EMBL/GenBank/DDBJ databases">
        <authorList>
            <person name="Kaushik A."/>
        </authorList>
    </citation>
    <scope>NUCLEOTIDE SEQUENCE</scope>
    <source>
        <strain evidence="3">AG6-10EEA</strain>
    </source>
</reference>
<comment type="caution">
    <text evidence="3">The sequence shown here is derived from an EMBL/GenBank/DDBJ whole genome shotgun (WGS) entry which is preliminary data.</text>
</comment>
<keyword evidence="1" id="KW-0812">Transmembrane</keyword>
<keyword evidence="1" id="KW-1133">Transmembrane helix</keyword>
<dbReference type="EMBL" id="CAJMXA010003169">
    <property type="protein sequence ID" value="CAE6491985.1"/>
    <property type="molecule type" value="Genomic_DNA"/>
</dbReference>
<evidence type="ECO:0000313" key="3">
    <source>
        <dbReference type="EMBL" id="CAE6491985.1"/>
    </source>
</evidence>
<feature type="transmembrane region" description="Helical" evidence="1">
    <location>
        <begin position="93"/>
        <end position="111"/>
    </location>
</feature>